<protein>
    <recommendedName>
        <fullName evidence="2">VOC domain-containing protein</fullName>
    </recommendedName>
</protein>
<feature type="non-terminal residue" evidence="1">
    <location>
        <position position="48"/>
    </location>
</feature>
<dbReference type="SUPFAM" id="SSF54593">
    <property type="entry name" value="Glyoxalase/Bleomycin resistance protein/Dihydroxybiphenyl dioxygenase"/>
    <property type="match status" value="1"/>
</dbReference>
<evidence type="ECO:0000313" key="1">
    <source>
        <dbReference type="EMBL" id="SVD54642.1"/>
    </source>
</evidence>
<sequence>VADTSLPENSPQIIPYLYYEDAGSAIEFLETAFGFETVSAFRDGEGTV</sequence>
<proteinExistence type="predicted"/>
<dbReference type="InterPro" id="IPR029068">
    <property type="entry name" value="Glyas_Bleomycin-R_OHBP_Dase"/>
</dbReference>
<accession>A0A382W752</accession>
<dbReference type="EMBL" id="UINC01157577">
    <property type="protein sequence ID" value="SVD54642.1"/>
    <property type="molecule type" value="Genomic_DNA"/>
</dbReference>
<gene>
    <name evidence="1" type="ORF">METZ01_LOCUS407496</name>
</gene>
<dbReference type="Gene3D" id="3.30.720.120">
    <property type="match status" value="1"/>
</dbReference>
<name>A0A382W752_9ZZZZ</name>
<reference evidence="1" key="1">
    <citation type="submission" date="2018-05" db="EMBL/GenBank/DDBJ databases">
        <authorList>
            <person name="Lanie J.A."/>
            <person name="Ng W.-L."/>
            <person name="Kazmierczak K.M."/>
            <person name="Andrzejewski T.M."/>
            <person name="Davidsen T.M."/>
            <person name="Wayne K.J."/>
            <person name="Tettelin H."/>
            <person name="Glass J.I."/>
            <person name="Rusch D."/>
            <person name="Podicherti R."/>
            <person name="Tsui H.-C.T."/>
            <person name="Winkler M.E."/>
        </authorList>
    </citation>
    <scope>NUCLEOTIDE SEQUENCE</scope>
</reference>
<dbReference type="AlphaFoldDB" id="A0A382W752"/>
<feature type="non-terminal residue" evidence="1">
    <location>
        <position position="1"/>
    </location>
</feature>
<organism evidence="1">
    <name type="scientific">marine metagenome</name>
    <dbReference type="NCBI Taxonomy" id="408172"/>
    <lineage>
        <taxon>unclassified sequences</taxon>
        <taxon>metagenomes</taxon>
        <taxon>ecological metagenomes</taxon>
    </lineage>
</organism>
<evidence type="ECO:0008006" key="2">
    <source>
        <dbReference type="Google" id="ProtNLM"/>
    </source>
</evidence>